<evidence type="ECO:0000313" key="2">
    <source>
        <dbReference type="EnsemblPlants" id="Kaladp1129s0036.1.v1.1.CDS.1"/>
    </source>
</evidence>
<dbReference type="AlphaFoldDB" id="A0A7N0VKN0"/>
<name>A0A7N0VKN0_KALFE</name>
<organism evidence="2 3">
    <name type="scientific">Kalanchoe fedtschenkoi</name>
    <name type="common">Lavender scallops</name>
    <name type="synonym">South American air plant</name>
    <dbReference type="NCBI Taxonomy" id="63787"/>
    <lineage>
        <taxon>Eukaryota</taxon>
        <taxon>Viridiplantae</taxon>
        <taxon>Streptophyta</taxon>
        <taxon>Embryophyta</taxon>
        <taxon>Tracheophyta</taxon>
        <taxon>Spermatophyta</taxon>
        <taxon>Magnoliopsida</taxon>
        <taxon>eudicotyledons</taxon>
        <taxon>Gunneridae</taxon>
        <taxon>Pentapetalae</taxon>
        <taxon>Saxifragales</taxon>
        <taxon>Crassulaceae</taxon>
        <taxon>Kalanchoe</taxon>
    </lineage>
</organism>
<proteinExistence type="predicted"/>
<keyword evidence="3" id="KW-1185">Reference proteome</keyword>
<dbReference type="Proteomes" id="UP000594263">
    <property type="component" value="Unplaced"/>
</dbReference>
<evidence type="ECO:0000256" key="1">
    <source>
        <dbReference type="SAM" id="MobiDB-lite"/>
    </source>
</evidence>
<evidence type="ECO:0000313" key="3">
    <source>
        <dbReference type="Proteomes" id="UP000594263"/>
    </source>
</evidence>
<accession>A0A7N0VKN0</accession>
<dbReference type="Gramene" id="Kaladp1129s0036.1.v1.1">
    <property type="protein sequence ID" value="Kaladp1129s0036.1.v1.1.CDS.1"/>
    <property type="gene ID" value="Kaladp1129s0036.v1.1"/>
</dbReference>
<feature type="region of interest" description="Disordered" evidence="1">
    <location>
        <begin position="1"/>
        <end position="40"/>
    </location>
</feature>
<protein>
    <submittedName>
        <fullName evidence="2">Uncharacterized protein</fullName>
    </submittedName>
</protein>
<reference evidence="2" key="1">
    <citation type="submission" date="2021-01" db="UniProtKB">
        <authorList>
            <consortium name="EnsemblPlants"/>
        </authorList>
    </citation>
    <scope>IDENTIFICATION</scope>
</reference>
<sequence length="124" mass="12191">MSREAAPEPFMDTTGGPAEGSMSIEGVMTPGEEGISGDIAGAGAGVAEGVGVGAGGVGAGDMTGDGMRLCAGVGAGMGDIEGDWARHKGRRVRRSMGTADGAIAAQDKFLERELGGMGEKMCVG</sequence>
<dbReference type="EnsemblPlants" id="Kaladp1129s0036.1.v1.1">
    <property type="protein sequence ID" value="Kaladp1129s0036.1.v1.1.CDS.1"/>
    <property type="gene ID" value="Kaladp1129s0036.v1.1"/>
</dbReference>